<evidence type="ECO:0000256" key="5">
    <source>
        <dbReference type="ARBA" id="ARBA00023152"/>
    </source>
</evidence>
<dbReference type="InterPro" id="IPR035990">
    <property type="entry name" value="TIM_sf"/>
</dbReference>
<protein>
    <recommendedName>
        <fullName evidence="7 8">Triosephosphate isomerase</fullName>
        <shortName evidence="7">TIM</shortName>
        <shortName evidence="7">TPI</shortName>
        <ecNumber evidence="7 8">5.3.1.1</ecNumber>
    </recommendedName>
    <alternativeName>
        <fullName evidence="7">Triose-phosphate isomerase</fullName>
    </alternativeName>
</protein>
<reference evidence="9" key="1">
    <citation type="journal article" date="2020" name="mSystems">
        <title>Genome- and Community-Level Interaction Insights into Carbon Utilization and Element Cycling Functions of Hydrothermarchaeota in Hydrothermal Sediment.</title>
        <authorList>
            <person name="Zhou Z."/>
            <person name="Liu Y."/>
            <person name="Xu W."/>
            <person name="Pan J."/>
            <person name="Luo Z.H."/>
            <person name="Li M."/>
        </authorList>
    </citation>
    <scope>NUCLEOTIDE SEQUENCE [LARGE SCALE GENOMIC DNA]</scope>
    <source>
        <strain evidence="9">SpSt-769</strain>
    </source>
</reference>
<dbReference type="InterPro" id="IPR022896">
    <property type="entry name" value="TrioseP_Isoase_bac/euk"/>
</dbReference>
<feature type="binding site" evidence="7">
    <location>
        <position position="215"/>
    </location>
    <ligand>
        <name>substrate</name>
    </ligand>
</feature>
<dbReference type="EMBL" id="DTGT01000434">
    <property type="protein sequence ID" value="HGH62260.1"/>
    <property type="molecule type" value="Genomic_DNA"/>
</dbReference>
<evidence type="ECO:0000256" key="2">
    <source>
        <dbReference type="ARBA" id="ARBA00007422"/>
    </source>
</evidence>
<dbReference type="GO" id="GO:0006096">
    <property type="term" value="P:glycolytic process"/>
    <property type="evidence" value="ECO:0007669"/>
    <property type="project" value="UniProtKB-UniRule"/>
</dbReference>
<evidence type="ECO:0000256" key="8">
    <source>
        <dbReference type="RuleBase" id="RU363013"/>
    </source>
</evidence>
<dbReference type="HAMAP" id="MF_00147_B">
    <property type="entry name" value="TIM_B"/>
    <property type="match status" value="1"/>
</dbReference>
<proteinExistence type="inferred from homology"/>
<dbReference type="FunFam" id="3.20.20.70:FF:000016">
    <property type="entry name" value="Triosephosphate isomerase"/>
    <property type="match status" value="1"/>
</dbReference>
<sequence>MATRRKLVAGNWKMHKTVSEARAYARELVDALRERGAGCEVVVAPPFTALAAVAEALRDAPIGVAAQDVFWEPHGAYTGEISPAMLKEVGCTYVIVGHSERRQYFGETNRSVGKKIRACQREGLAPIFCVGETLEQRERGITFPIVREQLLVGLEEAESTNPDRLVIAYEPVWAIGTGKTATPEQAQEVHHFIRSQLAASRNGLSEAVRILYGGSVKPSNAKNLFTCEDIDGGLVGGASLKKEEFLGIVYSGFDTD</sequence>
<evidence type="ECO:0000256" key="7">
    <source>
        <dbReference type="HAMAP-Rule" id="MF_00147"/>
    </source>
</evidence>
<dbReference type="Gene3D" id="3.20.20.70">
    <property type="entry name" value="Aldolase class I"/>
    <property type="match status" value="1"/>
</dbReference>
<accession>A0A7C4ATN1</accession>
<dbReference type="CDD" id="cd00311">
    <property type="entry name" value="TIM"/>
    <property type="match status" value="1"/>
</dbReference>
<comment type="catalytic activity">
    <reaction evidence="7 8">
        <text>D-glyceraldehyde 3-phosphate = dihydroxyacetone phosphate</text>
        <dbReference type="Rhea" id="RHEA:18585"/>
        <dbReference type="ChEBI" id="CHEBI:57642"/>
        <dbReference type="ChEBI" id="CHEBI:59776"/>
        <dbReference type="EC" id="5.3.1.1"/>
    </reaction>
</comment>
<dbReference type="InterPro" id="IPR000652">
    <property type="entry name" value="Triosephosphate_isomerase"/>
</dbReference>
<comment type="caution">
    <text evidence="9">The sequence shown here is derived from an EMBL/GenBank/DDBJ whole genome shotgun (WGS) entry which is preliminary data.</text>
</comment>
<comment type="pathway">
    <text evidence="7 8">Carbohydrate biosynthesis; gluconeogenesis.</text>
</comment>
<dbReference type="PANTHER" id="PTHR21139:SF42">
    <property type="entry name" value="TRIOSEPHOSPHATE ISOMERASE"/>
    <property type="match status" value="1"/>
</dbReference>
<dbReference type="SUPFAM" id="SSF51351">
    <property type="entry name" value="Triosephosphate isomerase (TIM)"/>
    <property type="match status" value="1"/>
</dbReference>
<keyword evidence="3 7" id="KW-0312">Gluconeogenesis</keyword>
<comment type="subunit">
    <text evidence="7 8">Homodimer.</text>
</comment>
<dbReference type="Pfam" id="PF00121">
    <property type="entry name" value="TIM"/>
    <property type="match status" value="1"/>
</dbReference>
<keyword evidence="5 7" id="KW-0324">Glycolysis</keyword>
<dbReference type="EC" id="5.3.1.1" evidence="7 8"/>
<evidence type="ECO:0000256" key="1">
    <source>
        <dbReference type="ARBA" id="ARBA00004680"/>
    </source>
</evidence>
<evidence type="ECO:0000256" key="6">
    <source>
        <dbReference type="ARBA" id="ARBA00023235"/>
    </source>
</evidence>
<comment type="subcellular location">
    <subcellularLocation>
        <location evidence="7 8">Cytoplasm</location>
    </subcellularLocation>
</comment>
<organism evidence="9">
    <name type="scientific">Desulfomonile tiedjei</name>
    <dbReference type="NCBI Taxonomy" id="2358"/>
    <lineage>
        <taxon>Bacteria</taxon>
        <taxon>Pseudomonadati</taxon>
        <taxon>Thermodesulfobacteriota</taxon>
        <taxon>Desulfomonilia</taxon>
        <taxon>Desulfomonilales</taxon>
        <taxon>Desulfomonilaceae</taxon>
        <taxon>Desulfomonile</taxon>
    </lineage>
</organism>
<dbReference type="AlphaFoldDB" id="A0A7C4ATN1"/>
<name>A0A7C4ATN1_9BACT</name>
<dbReference type="GO" id="GO:0019563">
    <property type="term" value="P:glycerol catabolic process"/>
    <property type="evidence" value="ECO:0007669"/>
    <property type="project" value="TreeGrafter"/>
</dbReference>
<dbReference type="InterPro" id="IPR020861">
    <property type="entry name" value="Triosephosphate_isomerase_AS"/>
</dbReference>
<evidence type="ECO:0000256" key="4">
    <source>
        <dbReference type="ARBA" id="ARBA00022490"/>
    </source>
</evidence>
<feature type="binding site" evidence="7">
    <location>
        <begin position="11"/>
        <end position="13"/>
    </location>
    <ligand>
        <name>substrate</name>
    </ligand>
</feature>
<dbReference type="UniPathway" id="UPA00138"/>
<feature type="active site" description="Proton acceptor" evidence="7">
    <location>
        <position position="170"/>
    </location>
</feature>
<dbReference type="GO" id="GO:0006094">
    <property type="term" value="P:gluconeogenesis"/>
    <property type="evidence" value="ECO:0007669"/>
    <property type="project" value="UniProtKB-UniRule"/>
</dbReference>
<gene>
    <name evidence="7" type="primary">tpiA</name>
    <name evidence="9" type="ORF">ENV54_13300</name>
</gene>
<evidence type="ECO:0000313" key="9">
    <source>
        <dbReference type="EMBL" id="HGH62260.1"/>
    </source>
</evidence>
<feature type="active site" description="Electrophile" evidence="7">
    <location>
        <position position="98"/>
    </location>
</feature>
<dbReference type="UniPathway" id="UPA00109">
    <property type="reaction ID" value="UER00189"/>
</dbReference>
<dbReference type="InterPro" id="IPR013785">
    <property type="entry name" value="Aldolase_TIM"/>
</dbReference>
<comment type="similarity">
    <text evidence="2 7 8">Belongs to the triosephosphate isomerase family.</text>
</comment>
<evidence type="ECO:0000256" key="3">
    <source>
        <dbReference type="ARBA" id="ARBA00022432"/>
    </source>
</evidence>
<feature type="binding site" evidence="7">
    <location>
        <begin position="236"/>
        <end position="237"/>
    </location>
    <ligand>
        <name>substrate</name>
    </ligand>
</feature>
<comment type="pathway">
    <text evidence="1 7 8">Carbohydrate degradation; glycolysis; D-glyceraldehyde 3-phosphate from glycerone phosphate: step 1/1.</text>
</comment>
<dbReference type="NCBIfam" id="TIGR00419">
    <property type="entry name" value="tim"/>
    <property type="match status" value="1"/>
</dbReference>
<dbReference type="GO" id="GO:0005829">
    <property type="term" value="C:cytosol"/>
    <property type="evidence" value="ECO:0007669"/>
    <property type="project" value="TreeGrafter"/>
</dbReference>
<keyword evidence="6 7" id="KW-0413">Isomerase</keyword>
<dbReference type="PANTHER" id="PTHR21139">
    <property type="entry name" value="TRIOSEPHOSPHATE ISOMERASE"/>
    <property type="match status" value="1"/>
</dbReference>
<comment type="function">
    <text evidence="7">Involved in the gluconeogenesis. Catalyzes stereospecifically the conversion of dihydroxyacetone phosphate (DHAP) to D-glyceraldehyde-3-phosphate (G3P).</text>
</comment>
<keyword evidence="4 7" id="KW-0963">Cytoplasm</keyword>
<feature type="binding site" evidence="7">
    <location>
        <position position="176"/>
    </location>
    <ligand>
        <name>substrate</name>
    </ligand>
</feature>
<dbReference type="GO" id="GO:0004807">
    <property type="term" value="F:triose-phosphate isomerase activity"/>
    <property type="evidence" value="ECO:0007669"/>
    <property type="project" value="UniProtKB-UniRule"/>
</dbReference>
<dbReference type="GO" id="GO:0046166">
    <property type="term" value="P:glyceraldehyde-3-phosphate biosynthetic process"/>
    <property type="evidence" value="ECO:0007669"/>
    <property type="project" value="TreeGrafter"/>
</dbReference>
<dbReference type="PROSITE" id="PS51440">
    <property type="entry name" value="TIM_2"/>
    <property type="match status" value="1"/>
</dbReference>
<dbReference type="PROSITE" id="PS00171">
    <property type="entry name" value="TIM_1"/>
    <property type="match status" value="1"/>
</dbReference>